<evidence type="ECO:0008006" key="7">
    <source>
        <dbReference type="Google" id="ProtNLM"/>
    </source>
</evidence>
<dbReference type="HOGENOM" id="CLU_004363_3_0_6"/>
<dbReference type="InterPro" id="IPR041498">
    <property type="entry name" value="Big_6"/>
</dbReference>
<organism evidence="5 6">
    <name type="scientific">Acinetobacter beijerinckii CIP 110307</name>
    <dbReference type="NCBI Taxonomy" id="1217648"/>
    <lineage>
        <taxon>Bacteria</taxon>
        <taxon>Pseudomonadati</taxon>
        <taxon>Pseudomonadota</taxon>
        <taxon>Gammaproteobacteria</taxon>
        <taxon>Moraxellales</taxon>
        <taxon>Moraxellaceae</taxon>
        <taxon>Acinetobacter</taxon>
    </lineage>
</organism>
<protein>
    <recommendedName>
        <fullName evidence="7">Bacterial Ig domain-containing protein</fullName>
    </recommendedName>
</protein>
<evidence type="ECO:0000313" key="5">
    <source>
        <dbReference type="EMBL" id="ENW08693.1"/>
    </source>
</evidence>
<sequence length="723" mass="75344">MTRVVVSSKQNLNILQDGQIKSVVLNQASIIQVSVNQQDIKSIVKQGNDLIITLKNGEKIVVNDFFNDVNISEHTLALQQTDGTYAVAQFDDAGKFMRYSPATQLSQFAYTEAPTQVAVTQNDNADMGISKAQLIKVGLVALAAEGVYLWAVKDDDKNESNSNKPTDILPPTTPTASLSSDTQTITGKTEAKAKIEIRDSTGKIIATGHADNEGSYTIKLEQPLVNGAKVSVTAVDSSGNASKATVVTGTKDTIAPDSPSAQLNADGTIVTGKAEANAKVSLFDADGNLLGTVIANKEGMYSIKVSPALTSDKGGIVIAEDAFENKSDPSKVFAGKDTLAPDQPLIEVSKEGNSIHGRAEANAKVNIKDADGKIIGTGVTDAQGKFEITISPALTTGQKGSIIIEDAAGNQSKPLEITAGKDTIAPDKATAQLNAAGDSVTGIAEANAKIEIKSIDGKTTYGTGTAGADGKYTIILSPALTDKNIGKVYVVDAVGNRSDATDVLGTKDTIAPNKPLLQTATDDVGAVKGTISAGGSTDDSKPSLSGSGEAKAILTIYDNGIAIGTVIVADNGKWSFNIVHDLSLGPHKITLTQTDAAGNTSELSDPFIFTVVAPTVSNMSNVDETSSNAIEMLLSDHVGLNGIELNIEVDPQPTVLENISIHDLLSSSNDSLNEIDTLLSQFNSNNSIQSEGSVKSNSSAFDGSLSVKSDLIEQMDILQHAIV</sequence>
<dbReference type="eggNOG" id="COG3170">
    <property type="taxonomic scope" value="Bacteria"/>
</dbReference>
<evidence type="ECO:0000313" key="6">
    <source>
        <dbReference type="Proteomes" id="UP000017670"/>
    </source>
</evidence>
<reference evidence="5 6" key="1">
    <citation type="submission" date="2013-02" db="EMBL/GenBank/DDBJ databases">
        <title>The Genome Sequence of Acinetobacter beijerinckii CIP 110307.</title>
        <authorList>
            <consortium name="The Broad Institute Genome Sequencing Platform"/>
            <consortium name="The Broad Institute Genome Sequencing Center for Infectious Disease"/>
            <person name="Cerqueira G."/>
            <person name="Feldgarden M."/>
            <person name="Courvalin P."/>
            <person name="Perichon B."/>
            <person name="Grillot-Courvalin C."/>
            <person name="Clermont D."/>
            <person name="Rocha E."/>
            <person name="Yoon E.-J."/>
            <person name="Nemec A."/>
            <person name="Walker B."/>
            <person name="Young S.K."/>
            <person name="Zeng Q."/>
            <person name="Gargeya S."/>
            <person name="Fitzgerald M."/>
            <person name="Haas B."/>
            <person name="Abouelleil A."/>
            <person name="Alvarado L."/>
            <person name="Arachchi H.M."/>
            <person name="Berlin A.M."/>
            <person name="Chapman S.B."/>
            <person name="Dewar J."/>
            <person name="Goldberg J."/>
            <person name="Griggs A."/>
            <person name="Gujja S."/>
            <person name="Hansen M."/>
            <person name="Howarth C."/>
            <person name="Imamovic A."/>
            <person name="Larimer J."/>
            <person name="McCowan C."/>
            <person name="Murphy C."/>
            <person name="Neiman D."/>
            <person name="Pearson M."/>
            <person name="Priest M."/>
            <person name="Roberts A."/>
            <person name="Saif S."/>
            <person name="Shea T."/>
            <person name="Sisk P."/>
            <person name="Sykes S."/>
            <person name="Wortman J."/>
            <person name="Nusbaum C."/>
            <person name="Birren B."/>
        </authorList>
    </citation>
    <scope>NUCLEOTIDE SEQUENCE [LARGE SCALE GENOMIC DNA]</scope>
    <source>
        <strain evidence="5 6">CIP 110307</strain>
    </source>
</reference>
<evidence type="ECO:0000259" key="3">
    <source>
        <dbReference type="Pfam" id="PF19077"/>
    </source>
</evidence>
<feature type="domain" description="Bacterial Ig" evidence="2">
    <location>
        <begin position="171"/>
        <end position="248"/>
    </location>
</feature>
<feature type="domain" description="Bacterial Ig" evidence="2">
    <location>
        <begin position="340"/>
        <end position="419"/>
    </location>
</feature>
<feature type="region of interest" description="Disordered" evidence="1">
    <location>
        <begin position="156"/>
        <end position="190"/>
    </location>
</feature>
<dbReference type="InterPro" id="IPR044016">
    <property type="entry name" value="Big_13"/>
</dbReference>
<evidence type="ECO:0000259" key="2">
    <source>
        <dbReference type="Pfam" id="PF17936"/>
    </source>
</evidence>
<dbReference type="InterPro" id="IPR048051">
    <property type="entry name" value="BapA-like_prefix-like"/>
</dbReference>
<comment type="caution">
    <text evidence="5">The sequence shown here is derived from an EMBL/GenBank/DDBJ whole genome shotgun (WGS) entry which is preliminary data.</text>
</comment>
<feature type="domain" description="Bacterial Ig" evidence="2">
    <location>
        <begin position="425"/>
        <end position="503"/>
    </location>
</feature>
<dbReference type="Gene3D" id="2.60.40.10">
    <property type="entry name" value="Immunoglobulins"/>
    <property type="match status" value="5"/>
</dbReference>
<keyword evidence="6" id="KW-1185">Reference proteome</keyword>
<dbReference type="Pfam" id="PF22783">
    <property type="entry name" value="BapA_N"/>
    <property type="match status" value="1"/>
</dbReference>
<feature type="domain" description="Bacterial Ig" evidence="2">
    <location>
        <begin position="255"/>
        <end position="334"/>
    </location>
</feature>
<dbReference type="AlphaFoldDB" id="N9EE42"/>
<dbReference type="InterPro" id="IPR013783">
    <property type="entry name" value="Ig-like_fold"/>
</dbReference>
<gene>
    <name evidence="5" type="ORF">F933_00020</name>
</gene>
<dbReference type="Pfam" id="PF17936">
    <property type="entry name" value="Big_6"/>
    <property type="match status" value="4"/>
</dbReference>
<proteinExistence type="predicted"/>
<accession>N9EE42</accession>
<dbReference type="NCBIfam" id="NF040520">
    <property type="entry name" value="Ig_like_BLP2"/>
    <property type="match status" value="1"/>
</dbReference>
<dbReference type="EMBL" id="APQL01000001">
    <property type="protein sequence ID" value="ENW08693.1"/>
    <property type="molecule type" value="Genomic_DNA"/>
</dbReference>
<name>N9EE42_9GAMM</name>
<dbReference type="NCBIfam" id="NF033510">
    <property type="entry name" value="Ca_tandemer"/>
    <property type="match status" value="3"/>
</dbReference>
<dbReference type="GeneID" id="29855159"/>
<dbReference type="Pfam" id="PF19077">
    <property type="entry name" value="Big_13"/>
    <property type="match status" value="1"/>
</dbReference>
<feature type="domain" description="Biofilm-associated protein BapA-like prefix-like" evidence="4">
    <location>
        <begin position="1"/>
        <end position="111"/>
    </location>
</feature>
<evidence type="ECO:0000259" key="4">
    <source>
        <dbReference type="Pfam" id="PF22783"/>
    </source>
</evidence>
<dbReference type="PATRIC" id="fig|1217648.3.peg.19"/>
<dbReference type="Proteomes" id="UP000017670">
    <property type="component" value="Unassembled WGS sequence"/>
</dbReference>
<dbReference type="STRING" id="262668.GCA_000931715_01040"/>
<feature type="compositionally biased region" description="Polar residues" evidence="1">
    <location>
        <begin position="174"/>
        <end position="187"/>
    </location>
</feature>
<evidence type="ECO:0000256" key="1">
    <source>
        <dbReference type="SAM" id="MobiDB-lite"/>
    </source>
</evidence>
<feature type="domain" description="Bacterial Ig-like" evidence="3">
    <location>
        <begin position="530"/>
        <end position="611"/>
    </location>
</feature>
<dbReference type="NCBIfam" id="NF033677">
    <property type="entry name" value="biofilm_BapA_N"/>
    <property type="match status" value="1"/>
</dbReference>
<dbReference type="RefSeq" id="WP_005057263.1">
    <property type="nucleotide sequence ID" value="NZ_KB849763.1"/>
</dbReference>